<keyword evidence="1" id="KW-0378">Hydrolase</keyword>
<gene>
    <name evidence="1" type="ORF">U0035_16890</name>
</gene>
<name>A0ABZ0W5I5_9BACT</name>
<evidence type="ECO:0000313" key="1">
    <source>
        <dbReference type="EMBL" id="WQD37346.1"/>
    </source>
</evidence>
<dbReference type="Gene3D" id="3.90.1570.10">
    <property type="entry name" value="tt1808, chain A"/>
    <property type="match status" value="1"/>
</dbReference>
<accession>A0ABZ0W5I5</accession>
<evidence type="ECO:0000313" key="2">
    <source>
        <dbReference type="Proteomes" id="UP001325680"/>
    </source>
</evidence>
<reference evidence="1 2" key="1">
    <citation type="submission" date="2023-12" db="EMBL/GenBank/DDBJ databases">
        <title>Genome sequencing and assembly of bacterial species from a model synthetic community.</title>
        <authorList>
            <person name="Hogle S.L."/>
        </authorList>
    </citation>
    <scope>NUCLEOTIDE SEQUENCE [LARGE SCALE GENOMIC DNA]</scope>
    <source>
        <strain evidence="1 2">HAMBI_3031</strain>
    </source>
</reference>
<sequence length="74" mass="8569">MITDISQLDRNKKYTYADYLTWRLKEAVELIKGKLFILSPAPASWHQKIAANLVLKIGNYFDGKNCNMFFAPLM</sequence>
<protein>
    <submittedName>
        <fullName evidence="1">Uma2 family endonuclease</fullName>
    </submittedName>
</protein>
<dbReference type="SUPFAM" id="SSF52980">
    <property type="entry name" value="Restriction endonuclease-like"/>
    <property type="match status" value="1"/>
</dbReference>
<dbReference type="EMBL" id="CP139960">
    <property type="protein sequence ID" value="WQD37346.1"/>
    <property type="molecule type" value="Genomic_DNA"/>
</dbReference>
<dbReference type="GO" id="GO:0004519">
    <property type="term" value="F:endonuclease activity"/>
    <property type="evidence" value="ECO:0007669"/>
    <property type="project" value="UniProtKB-KW"/>
</dbReference>
<proteinExistence type="predicted"/>
<keyword evidence="1" id="KW-0255">Endonuclease</keyword>
<dbReference type="InterPro" id="IPR012296">
    <property type="entry name" value="Nuclease_put_TT1808"/>
</dbReference>
<dbReference type="RefSeq" id="WP_211316511.1">
    <property type="nucleotide sequence ID" value="NZ_CP139960.1"/>
</dbReference>
<keyword evidence="2" id="KW-1185">Reference proteome</keyword>
<keyword evidence="1" id="KW-0540">Nuclease</keyword>
<dbReference type="Proteomes" id="UP001325680">
    <property type="component" value="Chromosome"/>
</dbReference>
<dbReference type="InterPro" id="IPR011335">
    <property type="entry name" value="Restrct_endonuc-II-like"/>
</dbReference>
<organism evidence="1 2">
    <name type="scientific">Niabella yanshanensis</name>
    <dbReference type="NCBI Taxonomy" id="577386"/>
    <lineage>
        <taxon>Bacteria</taxon>
        <taxon>Pseudomonadati</taxon>
        <taxon>Bacteroidota</taxon>
        <taxon>Chitinophagia</taxon>
        <taxon>Chitinophagales</taxon>
        <taxon>Chitinophagaceae</taxon>
        <taxon>Niabella</taxon>
    </lineage>
</organism>